<organism evidence="1 2">
    <name type="scientific">Stenotrophomonas phage Salva</name>
    <dbReference type="NCBI Taxonomy" id="2801524"/>
    <lineage>
        <taxon>Viruses</taxon>
        <taxon>Duplodnaviria</taxon>
        <taxon>Heunggongvirae</taxon>
        <taxon>Uroviricota</taxon>
        <taxon>Caudoviricetes</taxon>
        <taxon>Beaumontvirinae</taxon>
        <taxon>Salvavirus</taxon>
        <taxon>Salvavirus salva</taxon>
    </lineage>
</organism>
<reference evidence="1 2" key="1">
    <citation type="submission" date="2020-12" db="EMBL/GenBank/DDBJ databases">
        <title>Complete genome sequence of Stenotrophomonas maltophilia phage Salva.</title>
        <authorList>
            <person name="Jefferson B."/>
            <person name="Yao G."/>
            <person name="Clark J."/>
            <person name="Le T."/>
            <person name="Young R."/>
            <person name="Gonzalez C."/>
            <person name="Liu M."/>
        </authorList>
    </citation>
    <scope>NUCLEOTIDE SEQUENCE [LARGE SCALE GENOMIC DNA]</scope>
</reference>
<gene>
    <name evidence="1" type="ORF">CPT_Salva_046</name>
</gene>
<sequence>MTTKSLFATYQSDSNMEKDGKWIEFPESGVEVLIARAGGSNHRFRMAEMKMYSETDPKELAENPDLYADLLAQVYADCVVLDMRGEGFKDEAGEPMQFSKEVAYQLLKALPDFFEEVRVIASQRSTFRKERDKAIAGN</sequence>
<evidence type="ECO:0008006" key="3">
    <source>
        <dbReference type="Google" id="ProtNLM"/>
    </source>
</evidence>
<keyword evidence="2" id="KW-1185">Reference proteome</keyword>
<dbReference type="EMBL" id="MW393850">
    <property type="protein sequence ID" value="QQM18210.1"/>
    <property type="molecule type" value="Genomic_DNA"/>
</dbReference>
<proteinExistence type="predicted"/>
<protein>
    <recommendedName>
        <fullName evidence="3">Tail assembly chaperone</fullName>
    </recommendedName>
</protein>
<evidence type="ECO:0000313" key="1">
    <source>
        <dbReference type="EMBL" id="QQM18210.1"/>
    </source>
</evidence>
<dbReference type="Proteomes" id="UP000595272">
    <property type="component" value="Segment"/>
</dbReference>
<name>A0A8B6Q855_9CAUD</name>
<accession>A0A8B6Q855</accession>
<evidence type="ECO:0000313" key="2">
    <source>
        <dbReference type="Proteomes" id="UP000595272"/>
    </source>
</evidence>